<dbReference type="EMBL" id="CP047227">
    <property type="protein sequence ID" value="QHG10779.1"/>
    <property type="molecule type" value="Genomic_DNA"/>
</dbReference>
<name>A0A6P1KF33_FAUOS</name>
<gene>
    <name evidence="1" type="ORF">GSF12_12375</name>
</gene>
<proteinExistence type="predicted"/>
<sequence>MNNYIKKHISEDNIKGSISKLEKIFELHHMLDYEKHITFLRNLQGLRSSSTAHRKGSNYEIAIQKFEINIKKDLRTGIEDILKQSCEFLEYLANSIYTGKLNFDKN</sequence>
<reference evidence="1" key="1">
    <citation type="journal article" date="2020" name="Microbiol. Resour. Announc.">
        <title>Complete Genome Sequence of Moraxella osloensis Strain YV1, Isolated from an Australian Wastewater Treatment Plant.</title>
        <authorList>
            <person name="Batinovic S."/>
            <person name="Rice D.T.F."/>
            <person name="Seviour R.J."/>
            <person name="Petrovski S."/>
        </authorList>
    </citation>
    <scope>NUCLEOTIDE SEQUENCE</scope>
    <source>
        <strain evidence="1">YV1</strain>
    </source>
</reference>
<keyword evidence="1" id="KW-0614">Plasmid</keyword>
<geneLocation type="plasmid" evidence="1">
    <name>p1</name>
</geneLocation>
<accession>A0A6P1KF33</accession>
<evidence type="ECO:0000313" key="1">
    <source>
        <dbReference type="EMBL" id="QHG10779.1"/>
    </source>
</evidence>
<protein>
    <submittedName>
        <fullName evidence="1">Uncharacterized protein</fullName>
    </submittedName>
</protein>
<dbReference type="AlphaFoldDB" id="A0A6P1KF33"/>
<organism evidence="1">
    <name type="scientific">Faucicola osloensis</name>
    <name type="common">Moraxella osloensis</name>
    <dbReference type="NCBI Taxonomy" id="34062"/>
    <lineage>
        <taxon>Bacteria</taxon>
        <taxon>Pseudomonadati</taxon>
        <taxon>Pseudomonadota</taxon>
        <taxon>Gammaproteobacteria</taxon>
        <taxon>Moraxellales</taxon>
        <taxon>Moraxellaceae</taxon>
        <taxon>Faucicola</taxon>
    </lineage>
</organism>